<comment type="similarity">
    <text evidence="2">Belongs to the CENP-C/MIF2 family.</text>
</comment>
<feature type="region of interest" description="Disordered" evidence="4">
    <location>
        <begin position="207"/>
        <end position="226"/>
    </location>
</feature>
<evidence type="ECO:0000256" key="1">
    <source>
        <dbReference type="ARBA" id="ARBA00004123"/>
    </source>
</evidence>
<evidence type="ECO:0008006" key="7">
    <source>
        <dbReference type="Google" id="ProtNLM"/>
    </source>
</evidence>
<evidence type="ECO:0000256" key="4">
    <source>
        <dbReference type="SAM" id="MobiDB-lite"/>
    </source>
</evidence>
<dbReference type="GO" id="GO:0019237">
    <property type="term" value="F:centromeric DNA binding"/>
    <property type="evidence" value="ECO:0007669"/>
    <property type="project" value="InterPro"/>
</dbReference>
<dbReference type="GO" id="GO:0051382">
    <property type="term" value="P:kinetochore assembly"/>
    <property type="evidence" value="ECO:0007669"/>
    <property type="project" value="InterPro"/>
</dbReference>
<evidence type="ECO:0000256" key="3">
    <source>
        <dbReference type="ARBA" id="ARBA00023242"/>
    </source>
</evidence>
<dbReference type="AlphaFoldDB" id="A0AAV1WNY2"/>
<protein>
    <recommendedName>
        <fullName evidence="7">Centromere protein C</fullName>
    </recommendedName>
</protein>
<gene>
    <name evidence="5" type="ORF">LLUT_LOCUS12125</name>
</gene>
<proteinExistence type="inferred from homology"/>
<dbReference type="Proteomes" id="UP001497480">
    <property type="component" value="Unassembled WGS sequence"/>
</dbReference>
<reference evidence="5 6" key="1">
    <citation type="submission" date="2024-03" db="EMBL/GenBank/DDBJ databases">
        <authorList>
            <person name="Martinez-Hernandez J."/>
        </authorList>
    </citation>
    <scope>NUCLEOTIDE SEQUENCE [LARGE SCALE GENOMIC DNA]</scope>
</reference>
<comment type="subcellular location">
    <subcellularLocation>
        <location evidence="1">Nucleus</location>
    </subcellularLocation>
</comment>
<dbReference type="GO" id="GO:0051455">
    <property type="term" value="P:spindle attachment to meiosis I kinetochore"/>
    <property type="evidence" value="ECO:0007669"/>
    <property type="project" value="TreeGrafter"/>
</dbReference>
<evidence type="ECO:0000256" key="2">
    <source>
        <dbReference type="ARBA" id="ARBA00010291"/>
    </source>
</evidence>
<feature type="compositionally biased region" description="Basic residues" evidence="4">
    <location>
        <begin position="454"/>
        <end position="468"/>
    </location>
</feature>
<feature type="compositionally biased region" description="Basic residues" evidence="4">
    <location>
        <begin position="762"/>
        <end position="780"/>
    </location>
</feature>
<feature type="region of interest" description="Disordered" evidence="4">
    <location>
        <begin position="745"/>
        <end position="793"/>
    </location>
</feature>
<keyword evidence="3" id="KW-0539">Nucleus</keyword>
<dbReference type="PANTHER" id="PTHR16684:SF11">
    <property type="entry name" value="CENTROMERE PROTEIN C"/>
    <property type="match status" value="1"/>
</dbReference>
<feature type="compositionally biased region" description="Polar residues" evidence="4">
    <location>
        <begin position="158"/>
        <end position="174"/>
    </location>
</feature>
<evidence type="ECO:0000313" key="6">
    <source>
        <dbReference type="Proteomes" id="UP001497480"/>
    </source>
</evidence>
<dbReference type="GO" id="GO:0051315">
    <property type="term" value="P:attachment of mitotic spindle microtubules to kinetochore"/>
    <property type="evidence" value="ECO:0007669"/>
    <property type="project" value="TreeGrafter"/>
</dbReference>
<dbReference type="EMBL" id="CAXHTB010000008">
    <property type="protein sequence ID" value="CAL0311065.1"/>
    <property type="molecule type" value="Genomic_DNA"/>
</dbReference>
<organism evidence="5 6">
    <name type="scientific">Lupinus luteus</name>
    <name type="common">European yellow lupine</name>
    <dbReference type="NCBI Taxonomy" id="3873"/>
    <lineage>
        <taxon>Eukaryota</taxon>
        <taxon>Viridiplantae</taxon>
        <taxon>Streptophyta</taxon>
        <taxon>Embryophyta</taxon>
        <taxon>Tracheophyta</taxon>
        <taxon>Spermatophyta</taxon>
        <taxon>Magnoliopsida</taxon>
        <taxon>eudicotyledons</taxon>
        <taxon>Gunneridae</taxon>
        <taxon>Pentapetalae</taxon>
        <taxon>rosids</taxon>
        <taxon>fabids</taxon>
        <taxon>Fabales</taxon>
        <taxon>Fabaceae</taxon>
        <taxon>Papilionoideae</taxon>
        <taxon>50 kb inversion clade</taxon>
        <taxon>genistoids sensu lato</taxon>
        <taxon>core genistoids</taxon>
        <taxon>Genisteae</taxon>
        <taxon>Lupinus</taxon>
    </lineage>
</organism>
<feature type="region of interest" description="Disordered" evidence="4">
    <location>
        <begin position="345"/>
        <end position="374"/>
    </location>
</feature>
<dbReference type="PANTHER" id="PTHR16684">
    <property type="entry name" value="CENTROMERE PROTEIN C"/>
    <property type="match status" value="1"/>
</dbReference>
<comment type="caution">
    <text evidence="5">The sequence shown here is derived from an EMBL/GenBank/DDBJ whole genome shotgun (WGS) entry which is preliminary data.</text>
</comment>
<feature type="compositionally biased region" description="Basic and acidic residues" evidence="4">
    <location>
        <begin position="345"/>
        <end position="370"/>
    </location>
</feature>
<evidence type="ECO:0000313" key="5">
    <source>
        <dbReference type="EMBL" id="CAL0311065.1"/>
    </source>
</evidence>
<dbReference type="GO" id="GO:0000776">
    <property type="term" value="C:kinetochore"/>
    <property type="evidence" value="ECO:0007669"/>
    <property type="project" value="InterPro"/>
</dbReference>
<dbReference type="GO" id="GO:0005634">
    <property type="term" value="C:nucleus"/>
    <property type="evidence" value="ECO:0007669"/>
    <property type="project" value="UniProtKB-SubCell"/>
</dbReference>
<sequence length="859" mass="94535">MGVESLESNEDITSTKSRQRRPELPGNNQRPARYRHRYPRETIANNDYVSSSQKAIRSASLDHVGKNTDKGGECLASLENEETDLSTVEENKLNDILAGLLSCNPEDLEGDGATTLLQEGLQIKPIVLEELSVLEFPDNQVIDRNSFRGKLPKPRKALSNTDNLLKGTNNTTPLRQDVGYPVQQLASPTPLRSPFASLLSLQQHISRSNPSADPFSTHEVDHSSARNCSPTHMINQEPDLVGSGKLSDKLDARIIEDVIAVSKTGSVVDTDRNWTGAYGKSKVNNYRKSLDKLNVTIIENTIELGGTTFVKDTVKNCAGTSQKSVEDNSGERGFDANIDTNESHVDMDVDVGGSDKDNGLVDDIKRRPDFDGNGPCESDGIIQAENMHAPAASVLMDDLNFNLVNPIDQSNPAGCQATVTYKYTKISNDGPEQCLQVPEEKDGSSVPVNEQRRAKLRSQKQSKHKRLSQRQSRAAADTSCNAGLRKSTRIRTRPLEYWKGERMVYGRVHDNALVLGLKRNFADIGATIEENKLDDILAGLLRCNPEDLEGDGKLSGKLDERIIDDVIAVSKTGSVVDTDRNWTGAYGKSKENNYRKSLDKLNVPIIENTIELGGTTFVEETVKNCAGTSQKYVEDNSGEPGFDANIDTNESHVDMDVDIGGSDKDNRVVDDIKRRPNFDGNGPCESDGIIQTENMHAPAASVLMDDLNFNLVNPIEQSNPAGCQAIVTYKYSKISDDGPEQCLQVPEEKDGSSVPVNEQRRAKLRSQKQSKHKRLSRRQSHAAAGTSCNAGLRKSRRIRTRPLEYWKGERMVYGRVHDSLATVIGVKCLSPGSDGKPTMKVKSYVSDEYKELLGLASLH</sequence>
<keyword evidence="6" id="KW-1185">Reference proteome</keyword>
<feature type="region of interest" description="Disordered" evidence="4">
    <location>
        <begin position="1"/>
        <end position="38"/>
    </location>
</feature>
<feature type="region of interest" description="Disordered" evidence="4">
    <location>
        <begin position="152"/>
        <end position="176"/>
    </location>
</feature>
<accession>A0AAV1WNY2</accession>
<dbReference type="InterPro" id="IPR028386">
    <property type="entry name" value="CENP-C/Mif2/cnp3"/>
</dbReference>
<name>A0AAV1WNY2_LUPLU</name>
<feature type="region of interest" description="Disordered" evidence="4">
    <location>
        <begin position="437"/>
        <end position="481"/>
    </location>
</feature>